<dbReference type="EMBL" id="GBHO01000531">
    <property type="protein sequence ID" value="JAG43073.1"/>
    <property type="molecule type" value="Transcribed_RNA"/>
</dbReference>
<keyword evidence="8 10" id="KW-1133">Transmembrane helix</keyword>
<evidence type="ECO:0000313" key="11">
    <source>
        <dbReference type="EMBL" id="JAG43073.1"/>
    </source>
</evidence>
<keyword evidence="9 10" id="KW-0472">Membrane</keyword>
<reference evidence="11" key="1">
    <citation type="journal article" date="2014" name="PLoS ONE">
        <title>Transcriptome-Based Identification of ABC Transporters in the Western Tarnished Plant Bug Lygus hesperus.</title>
        <authorList>
            <person name="Hull J.J."/>
            <person name="Chaney K."/>
            <person name="Geib S.M."/>
            <person name="Fabrick J.A."/>
            <person name="Brent C.S."/>
            <person name="Walsh D."/>
            <person name="Lavine L.C."/>
        </authorList>
    </citation>
    <scope>NUCLEOTIDE SEQUENCE</scope>
</reference>
<evidence type="ECO:0000256" key="5">
    <source>
        <dbReference type="ARBA" id="ARBA00022597"/>
    </source>
</evidence>
<reference evidence="11" key="2">
    <citation type="submission" date="2014-07" db="EMBL/GenBank/DDBJ databases">
        <authorList>
            <person name="Hull J."/>
        </authorList>
    </citation>
    <scope>NUCLEOTIDE SEQUENCE</scope>
</reference>
<evidence type="ECO:0000256" key="4">
    <source>
        <dbReference type="ARBA" id="ARBA00022475"/>
    </source>
</evidence>
<feature type="transmembrane region" description="Helical" evidence="10">
    <location>
        <begin position="89"/>
        <end position="111"/>
    </location>
</feature>
<comment type="similarity">
    <text evidence="2 10">Belongs to the SWEET sugar transporter family.</text>
</comment>
<dbReference type="GO" id="GO:0051119">
    <property type="term" value="F:sugar transmembrane transporter activity"/>
    <property type="evidence" value="ECO:0007669"/>
    <property type="project" value="InterPro"/>
</dbReference>
<keyword evidence="3 10" id="KW-0813">Transport</keyword>
<protein>
    <recommendedName>
        <fullName evidence="10">Sugar transporter SWEET</fullName>
    </recommendedName>
</protein>
<dbReference type="AlphaFoldDB" id="A0A0A9ZH84"/>
<evidence type="ECO:0000256" key="7">
    <source>
        <dbReference type="ARBA" id="ARBA00022737"/>
    </source>
</evidence>
<evidence type="ECO:0000256" key="1">
    <source>
        <dbReference type="ARBA" id="ARBA00004651"/>
    </source>
</evidence>
<comment type="subcellular location">
    <subcellularLocation>
        <location evidence="1">Cell membrane</location>
        <topology evidence="1">Multi-pass membrane protein</topology>
    </subcellularLocation>
</comment>
<dbReference type="PANTHER" id="PTHR10791:SF30">
    <property type="entry name" value="SUGAR TRANSPORTER SWEET1"/>
    <property type="match status" value="1"/>
</dbReference>
<evidence type="ECO:0000256" key="8">
    <source>
        <dbReference type="ARBA" id="ARBA00022989"/>
    </source>
</evidence>
<feature type="transmembrane region" description="Helical" evidence="10">
    <location>
        <begin position="181"/>
        <end position="199"/>
    </location>
</feature>
<evidence type="ECO:0000256" key="9">
    <source>
        <dbReference type="ARBA" id="ARBA00023136"/>
    </source>
</evidence>
<evidence type="ECO:0000256" key="3">
    <source>
        <dbReference type="ARBA" id="ARBA00022448"/>
    </source>
</evidence>
<feature type="transmembrane region" description="Helical" evidence="10">
    <location>
        <begin position="123"/>
        <end position="141"/>
    </location>
</feature>
<sequence>MNFSPVFTIRVIDLAGTVGDSTITFYGAQMYSGVTWACYGAYSWSFPLLISNTLGNTVSTYCMLTYLTVVRREEKVKGKHSTNTYTRSLITALFFVMLSLTHLVVTIFLIMNNKTNFAKMMTGYESSIASIVMLSSPLMMFKRIIETKNAQSLAPLTIFFAFFNTLFWVIAGFMIKDIFIIFPNLVCFIACCCQYILLFRYGRGGSAKTIIHQAIASVPFD</sequence>
<comment type="caution">
    <text evidence="10">Lacks conserved residue(s) required for the propagation of feature annotation.</text>
</comment>
<comment type="function">
    <text evidence="10">Mediates sugar transport across membranes.</text>
</comment>
<evidence type="ECO:0000256" key="2">
    <source>
        <dbReference type="ARBA" id="ARBA00007809"/>
    </source>
</evidence>
<accession>A0A0A9ZH84</accession>
<name>A0A0A9ZH84_LYGHE</name>
<feature type="transmembrane region" description="Helical" evidence="10">
    <location>
        <begin position="153"/>
        <end position="175"/>
    </location>
</feature>
<dbReference type="InterPro" id="IPR004316">
    <property type="entry name" value="SWEET_rpt"/>
</dbReference>
<dbReference type="GO" id="GO:0005886">
    <property type="term" value="C:plasma membrane"/>
    <property type="evidence" value="ECO:0007669"/>
    <property type="project" value="UniProtKB-SubCell"/>
</dbReference>
<dbReference type="InterPro" id="IPR047664">
    <property type="entry name" value="SWEET"/>
</dbReference>
<proteinExistence type="inferred from homology"/>
<gene>
    <name evidence="11" type="primary">SWEET3</name>
    <name evidence="11" type="ORF">CM83_3154</name>
</gene>
<keyword evidence="7" id="KW-0677">Repeat</keyword>
<feature type="transmembrane region" description="Helical" evidence="10">
    <location>
        <begin position="49"/>
        <end position="69"/>
    </location>
</feature>
<evidence type="ECO:0000256" key="10">
    <source>
        <dbReference type="RuleBase" id="RU910715"/>
    </source>
</evidence>
<dbReference type="PANTHER" id="PTHR10791">
    <property type="entry name" value="RAG1-ACTIVATING PROTEIN 1"/>
    <property type="match status" value="1"/>
</dbReference>
<keyword evidence="5 10" id="KW-0762">Sugar transport</keyword>
<keyword evidence="6 10" id="KW-0812">Transmembrane</keyword>
<organism evidence="11">
    <name type="scientific">Lygus hesperus</name>
    <name type="common">Western plant bug</name>
    <dbReference type="NCBI Taxonomy" id="30085"/>
    <lineage>
        <taxon>Eukaryota</taxon>
        <taxon>Metazoa</taxon>
        <taxon>Ecdysozoa</taxon>
        <taxon>Arthropoda</taxon>
        <taxon>Hexapoda</taxon>
        <taxon>Insecta</taxon>
        <taxon>Pterygota</taxon>
        <taxon>Neoptera</taxon>
        <taxon>Paraneoptera</taxon>
        <taxon>Hemiptera</taxon>
        <taxon>Heteroptera</taxon>
        <taxon>Panheteroptera</taxon>
        <taxon>Cimicomorpha</taxon>
        <taxon>Miridae</taxon>
        <taxon>Mirini</taxon>
        <taxon>Lygus</taxon>
    </lineage>
</organism>
<keyword evidence="4" id="KW-1003">Cell membrane</keyword>
<evidence type="ECO:0000256" key="6">
    <source>
        <dbReference type="ARBA" id="ARBA00022692"/>
    </source>
</evidence>
<dbReference type="Gene3D" id="1.20.1280.290">
    <property type="match status" value="1"/>
</dbReference>
<dbReference type="Pfam" id="PF03083">
    <property type="entry name" value="MtN3_slv"/>
    <property type="match status" value="1"/>
</dbReference>